<dbReference type="GO" id="GO:0016874">
    <property type="term" value="F:ligase activity"/>
    <property type="evidence" value="ECO:0007669"/>
    <property type="project" value="UniProtKB-KW"/>
</dbReference>
<evidence type="ECO:0000313" key="1">
    <source>
        <dbReference type="EMBL" id="SDJ66812.1"/>
    </source>
</evidence>
<dbReference type="SUPFAM" id="SSF56801">
    <property type="entry name" value="Acetyl-CoA synthetase-like"/>
    <property type="match status" value="1"/>
</dbReference>
<dbReference type="Proteomes" id="UP000199305">
    <property type="component" value="Unassembled WGS sequence"/>
</dbReference>
<proteinExistence type="predicted"/>
<name>A0A1G8VLD2_9GAMM</name>
<sequence length="444" mass="50646">MFSSLFYRKSPVWLQNVIVSCRGLLRKLLRETRQKDRILSELVLNEKDPQRLSLYAKKRRELVLKNAITNVDAFFRSGDTSKVTISVFPIISKADVLASPFRFRSKIKPTVLVKGSTSGTTGSPLVIPQSMESIIREQAFISRHLKWAGFEQGDRRAWIRGDLIVPVEQKAPPYWRYSKFEHMILLSSFHMTQEAMPLYIEALVEYGVDIIQTYPSSITALAKYLASIGDYYPGKIKSIVTSSECLTTADRELVEERFQCKVYDWYGLFERVAAIANCEYGRYHVLTDYSDVEFLDCGDGTYEIVGTNFNNFYYPLIRYKTGDHVILSEENSCPCGRAYPLVDRIDGRKVDFVFASSGHKIFALDQCVKGVGGILGSQFIQIREKEITVNVVSDSRFDIYEELKLVANVKDRLGKDMQVKVSKVQKLERTTNGKIKQAICKIEA</sequence>
<dbReference type="InterPro" id="IPR042099">
    <property type="entry name" value="ANL_N_sf"/>
</dbReference>
<dbReference type="AlphaFoldDB" id="A0A1G8VLD2"/>
<gene>
    <name evidence="1" type="ORF">SAMN05216212_0623</name>
</gene>
<dbReference type="EMBL" id="FNFH01000001">
    <property type="protein sequence ID" value="SDJ66812.1"/>
    <property type="molecule type" value="Genomic_DNA"/>
</dbReference>
<protein>
    <submittedName>
        <fullName evidence="1">Phenylacetate-CoA ligase</fullName>
    </submittedName>
</protein>
<reference evidence="2" key="1">
    <citation type="submission" date="2016-10" db="EMBL/GenBank/DDBJ databases">
        <authorList>
            <person name="Varghese N."/>
            <person name="Submissions S."/>
        </authorList>
    </citation>
    <scope>NUCLEOTIDE SEQUENCE [LARGE SCALE GENOMIC DNA]</scope>
    <source>
        <strain evidence="2">CGMCC 1.10658</strain>
    </source>
</reference>
<keyword evidence="2" id="KW-1185">Reference proteome</keyword>
<dbReference type="RefSeq" id="WP_091507929.1">
    <property type="nucleotide sequence ID" value="NZ_FNFH01000001.1"/>
</dbReference>
<dbReference type="OrthoDB" id="580775at2"/>
<dbReference type="PANTHER" id="PTHR36932:SF1">
    <property type="entry name" value="CAPSULAR POLYSACCHARIDE BIOSYNTHESIS PROTEIN"/>
    <property type="match status" value="1"/>
</dbReference>
<dbReference type="InterPro" id="IPR053158">
    <property type="entry name" value="CapK_Type1_Caps_Biosynth"/>
</dbReference>
<dbReference type="PANTHER" id="PTHR36932">
    <property type="entry name" value="CAPSULAR POLYSACCHARIDE BIOSYNTHESIS PROTEIN"/>
    <property type="match status" value="1"/>
</dbReference>
<dbReference type="STRING" id="658219.SAMN05216212_0623"/>
<keyword evidence="1" id="KW-0436">Ligase</keyword>
<accession>A0A1G8VLD2</accession>
<organism evidence="1 2">
    <name type="scientific">Microbulbifer yueqingensis</name>
    <dbReference type="NCBI Taxonomy" id="658219"/>
    <lineage>
        <taxon>Bacteria</taxon>
        <taxon>Pseudomonadati</taxon>
        <taxon>Pseudomonadota</taxon>
        <taxon>Gammaproteobacteria</taxon>
        <taxon>Cellvibrionales</taxon>
        <taxon>Microbulbiferaceae</taxon>
        <taxon>Microbulbifer</taxon>
    </lineage>
</organism>
<dbReference type="Gene3D" id="3.40.50.12780">
    <property type="entry name" value="N-terminal domain of ligase-like"/>
    <property type="match status" value="1"/>
</dbReference>
<evidence type="ECO:0000313" key="2">
    <source>
        <dbReference type="Proteomes" id="UP000199305"/>
    </source>
</evidence>